<accession>A0A9Q1E227</accession>
<feature type="region of interest" description="Disordered" evidence="1">
    <location>
        <begin position="90"/>
        <end position="115"/>
    </location>
</feature>
<keyword evidence="3" id="KW-1185">Reference proteome</keyword>
<reference evidence="2" key="1">
    <citation type="journal article" date="2023" name="Science">
        <title>Genome structures resolve the early diversification of teleost fishes.</title>
        <authorList>
            <person name="Parey E."/>
            <person name="Louis A."/>
            <person name="Montfort J."/>
            <person name="Bouchez O."/>
            <person name="Roques C."/>
            <person name="Iampietro C."/>
            <person name="Lluch J."/>
            <person name="Castinel A."/>
            <person name="Donnadieu C."/>
            <person name="Desvignes T."/>
            <person name="Floi Bucao C."/>
            <person name="Jouanno E."/>
            <person name="Wen M."/>
            <person name="Mejri S."/>
            <person name="Dirks R."/>
            <person name="Jansen H."/>
            <person name="Henkel C."/>
            <person name="Chen W.J."/>
            <person name="Zahm M."/>
            <person name="Cabau C."/>
            <person name="Klopp C."/>
            <person name="Thompson A.W."/>
            <person name="Robinson-Rechavi M."/>
            <person name="Braasch I."/>
            <person name="Lecointre G."/>
            <person name="Bobe J."/>
            <person name="Postlethwait J.H."/>
            <person name="Berthelot C."/>
            <person name="Roest Crollius H."/>
            <person name="Guiguen Y."/>
        </authorList>
    </citation>
    <scope>NUCLEOTIDE SEQUENCE</scope>
    <source>
        <strain evidence="2">Concon-B</strain>
    </source>
</reference>
<dbReference type="Proteomes" id="UP001152803">
    <property type="component" value="Unassembled WGS sequence"/>
</dbReference>
<gene>
    <name evidence="2" type="ORF">COCON_G00008130</name>
</gene>
<protein>
    <submittedName>
        <fullName evidence="2">Uncharacterized protein</fullName>
    </submittedName>
</protein>
<proteinExistence type="predicted"/>
<evidence type="ECO:0000256" key="1">
    <source>
        <dbReference type="SAM" id="MobiDB-lite"/>
    </source>
</evidence>
<evidence type="ECO:0000313" key="3">
    <source>
        <dbReference type="Proteomes" id="UP001152803"/>
    </source>
</evidence>
<sequence length="204" mass="22871">MTIQLVCKSNEHKSQAQLKNPECEDSGMARMIKLSPVCCSVPRAGQCCQFLPEWLSGCWSFYHSKCAVKRKINRAQESQEFSLSEVSLSSGSHNANVRPVSHQPRDRSSSDASSTCGLTLPVESRKEMGPPPDNVVCLAKQNDPIRSQHIVEIAPAPWERDAVLRVELWDLGRDCGKPRYRMEWELSEGFTLLGTGVWLSRIVK</sequence>
<dbReference type="OrthoDB" id="8680994at2759"/>
<dbReference type="AlphaFoldDB" id="A0A9Q1E227"/>
<comment type="caution">
    <text evidence="2">The sequence shown here is derived from an EMBL/GenBank/DDBJ whole genome shotgun (WGS) entry which is preliminary data.</text>
</comment>
<evidence type="ECO:0000313" key="2">
    <source>
        <dbReference type="EMBL" id="KAJ8288154.1"/>
    </source>
</evidence>
<name>A0A9Q1E227_CONCO</name>
<organism evidence="2 3">
    <name type="scientific">Conger conger</name>
    <name type="common">Conger eel</name>
    <name type="synonym">Muraena conger</name>
    <dbReference type="NCBI Taxonomy" id="82655"/>
    <lineage>
        <taxon>Eukaryota</taxon>
        <taxon>Metazoa</taxon>
        <taxon>Chordata</taxon>
        <taxon>Craniata</taxon>
        <taxon>Vertebrata</taxon>
        <taxon>Euteleostomi</taxon>
        <taxon>Actinopterygii</taxon>
        <taxon>Neopterygii</taxon>
        <taxon>Teleostei</taxon>
        <taxon>Anguilliformes</taxon>
        <taxon>Congridae</taxon>
        <taxon>Conger</taxon>
    </lineage>
</organism>
<dbReference type="EMBL" id="JAFJMO010000001">
    <property type="protein sequence ID" value="KAJ8288154.1"/>
    <property type="molecule type" value="Genomic_DNA"/>
</dbReference>